<dbReference type="InterPro" id="IPR003305">
    <property type="entry name" value="CenC_carb-bd"/>
</dbReference>
<feature type="chain" id="PRO_5038381004" evidence="4">
    <location>
        <begin position="27"/>
        <end position="682"/>
    </location>
</feature>
<dbReference type="InterPro" id="IPR036439">
    <property type="entry name" value="Dockerin_dom_sf"/>
</dbReference>
<feature type="domain" description="Dockerin" evidence="5">
    <location>
        <begin position="611"/>
        <end position="679"/>
    </location>
</feature>
<dbReference type="InterPro" id="IPR033452">
    <property type="entry name" value="GH30_C"/>
</dbReference>
<comment type="caution">
    <text evidence="6">The sequence shown here is derived from an EMBL/GenBank/DDBJ whole genome shotgun (WGS) entry which is preliminary data.</text>
</comment>
<dbReference type="SUPFAM" id="SSF51011">
    <property type="entry name" value="Glycosyl hydrolase domain"/>
    <property type="match status" value="1"/>
</dbReference>
<keyword evidence="2 4" id="KW-0732">Signal</keyword>
<dbReference type="Gene3D" id="3.20.20.80">
    <property type="entry name" value="Glycosidases"/>
    <property type="match status" value="1"/>
</dbReference>
<evidence type="ECO:0000313" key="6">
    <source>
        <dbReference type="EMBL" id="PWJ10242.1"/>
    </source>
</evidence>
<gene>
    <name evidence="6" type="ORF">IE37_03132</name>
</gene>
<dbReference type="AlphaFoldDB" id="A0A315XUY3"/>
<dbReference type="RefSeq" id="WP_109727808.1">
    <property type="nucleotide sequence ID" value="NZ_QGDI01000015.1"/>
</dbReference>
<reference evidence="6 7" key="1">
    <citation type="submission" date="2018-05" db="EMBL/GenBank/DDBJ databases">
        <title>The Hungate 1000. A catalogue of reference genomes from the rumen microbiome.</title>
        <authorList>
            <person name="Kelly W."/>
        </authorList>
    </citation>
    <scope>NUCLEOTIDE SEQUENCE [LARGE SCALE GENOMIC DNA]</scope>
    <source>
        <strain evidence="6 7">SAb67</strain>
    </source>
</reference>
<dbReference type="InterPro" id="IPR008979">
    <property type="entry name" value="Galactose-bd-like_sf"/>
</dbReference>
<dbReference type="CDD" id="cd14256">
    <property type="entry name" value="Dockerin_I"/>
    <property type="match status" value="1"/>
</dbReference>
<dbReference type="EMBL" id="QGDI01000015">
    <property type="protein sequence ID" value="PWJ10242.1"/>
    <property type="molecule type" value="Genomic_DNA"/>
</dbReference>
<dbReference type="Pfam" id="PF00404">
    <property type="entry name" value="Dockerin_1"/>
    <property type="match status" value="1"/>
</dbReference>
<accession>A0A315XUY3</accession>
<keyword evidence="6" id="KW-0326">Glycosidase</keyword>
<dbReference type="InterPro" id="IPR002105">
    <property type="entry name" value="Dockerin_1_rpt"/>
</dbReference>
<evidence type="ECO:0000313" key="7">
    <source>
        <dbReference type="Proteomes" id="UP000245720"/>
    </source>
</evidence>
<feature type="signal peptide" evidence="4">
    <location>
        <begin position="1"/>
        <end position="26"/>
    </location>
</feature>
<dbReference type="SUPFAM" id="SSF51445">
    <property type="entry name" value="(Trans)glycosidases"/>
    <property type="match status" value="1"/>
</dbReference>
<dbReference type="GO" id="GO:0004348">
    <property type="term" value="F:glucosylceramidase activity"/>
    <property type="evidence" value="ECO:0007669"/>
    <property type="project" value="InterPro"/>
</dbReference>
<evidence type="ECO:0000256" key="1">
    <source>
        <dbReference type="ARBA" id="ARBA00005382"/>
    </source>
</evidence>
<dbReference type="SUPFAM" id="SSF63446">
    <property type="entry name" value="Type I dockerin domain"/>
    <property type="match status" value="1"/>
</dbReference>
<keyword evidence="6" id="KW-0624">Polysaccharide degradation</keyword>
<dbReference type="PANTHER" id="PTHR11069">
    <property type="entry name" value="GLUCOSYLCERAMIDASE"/>
    <property type="match status" value="1"/>
</dbReference>
<evidence type="ECO:0000259" key="5">
    <source>
        <dbReference type="PROSITE" id="PS51766"/>
    </source>
</evidence>
<dbReference type="InterPro" id="IPR016134">
    <property type="entry name" value="Dockerin_dom"/>
</dbReference>
<dbReference type="InterPro" id="IPR001139">
    <property type="entry name" value="Glyco_hydro_30"/>
</dbReference>
<protein>
    <submittedName>
        <fullName evidence="6">Glucuronoarabinoxylan endo-1,4-beta-xylanase</fullName>
    </submittedName>
</protein>
<keyword evidence="3 6" id="KW-0378">Hydrolase</keyword>
<dbReference type="Gene3D" id="2.60.40.1180">
    <property type="entry name" value="Golgi alpha-mannosidase II"/>
    <property type="match status" value="1"/>
</dbReference>
<dbReference type="PROSITE" id="PS51766">
    <property type="entry name" value="DOCKERIN"/>
    <property type="match status" value="1"/>
</dbReference>
<proteinExistence type="inferred from homology"/>
<dbReference type="Gene3D" id="1.10.1330.10">
    <property type="entry name" value="Dockerin domain"/>
    <property type="match status" value="1"/>
</dbReference>
<evidence type="ECO:0000256" key="3">
    <source>
        <dbReference type="ARBA" id="ARBA00022801"/>
    </source>
</evidence>
<keyword evidence="6" id="KW-0858">Xylan degradation</keyword>
<name>A0A315XUY3_RUMFL</name>
<dbReference type="Proteomes" id="UP000245720">
    <property type="component" value="Unassembled WGS sequence"/>
</dbReference>
<dbReference type="InterPro" id="IPR013780">
    <property type="entry name" value="Glyco_hydro_b"/>
</dbReference>
<sequence>MKIVKTAKAVVSAVISGLIIAASVPAAPCFTADAASLCTINTSKTYQTIRGFGGINLPEWVGSDMSSAQVQKAFGNGDDELGLTILRIYVSDDSNSWSRAVPTALAAQKLGATVFATPWNPPASMRNTVNGGVAGGKYQLRKDKWADYAKHLNSYVKFMESKGVNLYSVSVQNEPDYAADWTYWSASDLASFIAQYGKQVTSGTKAKLMSPESFQYRKDIYNAILNNSAAYNNTDLFGTHFYGTQRSQMDFPALENSGKEIWMTEVYVPNSEANSNERWPEAIKVSENIHNGLVVGNLNAYVWWYIRRNYSPMNENGTISKRGYCMAQFSKFVRPGDVRVDATEQPATNVLVSAYKNNKNQVTIVAVNNSDEGYAQQFSVGKNISDVDRWRTTSNENLAKTENLEYSGDSFWAQLPARSVSTFVVTLEGGSGNDQPSEPVTPPINTDPDENGYYFHDTFEGDTFSWEGHGAAEATLSGRTPYKDAEALLSQNREKAWNGLQKSLSTDVFKPGSEYSFSVCAEYLEGSTPTQEFVLSLQYADSAGETQFAHIAQATALKGQYVQLANTNFKIPEGASDLLLYVETTEGTGNFYIDEAIGAVSGTKVDGPSPVTFVLGDINCDGSVDSFDVIAARRGLISGTFSSNIASLAADVDMSGEYNVTDTLLIQQYTLGKITVFPDNRS</sequence>
<organism evidence="6 7">
    <name type="scientific">Ruminococcus flavefaciens</name>
    <dbReference type="NCBI Taxonomy" id="1265"/>
    <lineage>
        <taxon>Bacteria</taxon>
        <taxon>Bacillati</taxon>
        <taxon>Bacillota</taxon>
        <taxon>Clostridia</taxon>
        <taxon>Eubacteriales</taxon>
        <taxon>Oscillospiraceae</taxon>
        <taxon>Ruminococcus</taxon>
    </lineage>
</organism>
<dbReference type="InterPro" id="IPR017853">
    <property type="entry name" value="GH"/>
</dbReference>
<dbReference type="GO" id="GO:0016020">
    <property type="term" value="C:membrane"/>
    <property type="evidence" value="ECO:0007669"/>
    <property type="project" value="GOC"/>
</dbReference>
<dbReference type="Gene3D" id="2.60.120.260">
    <property type="entry name" value="Galactose-binding domain-like"/>
    <property type="match status" value="1"/>
</dbReference>
<dbReference type="Pfam" id="PF17189">
    <property type="entry name" value="Glyco_hydro_30C"/>
    <property type="match status" value="1"/>
</dbReference>
<keyword evidence="6" id="KW-0119">Carbohydrate metabolism</keyword>
<dbReference type="OrthoDB" id="9806701at2"/>
<dbReference type="PANTHER" id="PTHR11069:SF38">
    <property type="entry name" value="GLUCURONOXYLANASE XYNC"/>
    <property type="match status" value="1"/>
</dbReference>
<dbReference type="GO" id="GO:0006665">
    <property type="term" value="P:sphingolipid metabolic process"/>
    <property type="evidence" value="ECO:0007669"/>
    <property type="project" value="InterPro"/>
</dbReference>
<dbReference type="GO" id="GO:0045493">
    <property type="term" value="P:xylan catabolic process"/>
    <property type="evidence" value="ECO:0007669"/>
    <property type="project" value="UniProtKB-KW"/>
</dbReference>
<dbReference type="Pfam" id="PF02018">
    <property type="entry name" value="CBM_4_9"/>
    <property type="match status" value="1"/>
</dbReference>
<evidence type="ECO:0000256" key="4">
    <source>
        <dbReference type="SAM" id="SignalP"/>
    </source>
</evidence>
<dbReference type="SUPFAM" id="SSF49785">
    <property type="entry name" value="Galactose-binding domain-like"/>
    <property type="match status" value="1"/>
</dbReference>
<comment type="similarity">
    <text evidence="1">Belongs to the glycosyl hydrolase 30 family.</text>
</comment>
<evidence type="ECO:0000256" key="2">
    <source>
        <dbReference type="ARBA" id="ARBA00022729"/>
    </source>
</evidence>